<dbReference type="InterPro" id="IPR008928">
    <property type="entry name" value="6-hairpin_glycosidase_sf"/>
</dbReference>
<evidence type="ECO:0000259" key="7">
    <source>
        <dbReference type="Pfam" id="PF17390"/>
    </source>
</evidence>
<dbReference type="PIRSF" id="PIRSF010631">
    <property type="entry name" value="A-rhamnsds"/>
    <property type="match status" value="1"/>
</dbReference>
<protein>
    <recommendedName>
        <fullName evidence="2">alpha-L-rhamnosidase</fullName>
        <ecNumber evidence="2">3.2.1.40</ecNumber>
    </recommendedName>
</protein>
<feature type="domain" description="Alpha-L-rhamnosidase concanavalin-like" evidence="4">
    <location>
        <begin position="214"/>
        <end position="313"/>
    </location>
</feature>
<organism evidence="8 9">
    <name type="scientific">Frankia nepalensis</name>
    <dbReference type="NCBI Taxonomy" id="1836974"/>
    <lineage>
        <taxon>Bacteria</taxon>
        <taxon>Bacillati</taxon>
        <taxon>Actinomycetota</taxon>
        <taxon>Actinomycetes</taxon>
        <taxon>Frankiales</taxon>
        <taxon>Frankiaceae</taxon>
        <taxon>Frankia</taxon>
    </lineage>
</organism>
<keyword evidence="3 8" id="KW-0378">Hydrolase</keyword>
<dbReference type="EMBL" id="JAEACQ010000290">
    <property type="protein sequence ID" value="MBL7631942.1"/>
    <property type="molecule type" value="Genomic_DNA"/>
</dbReference>
<evidence type="ECO:0000256" key="2">
    <source>
        <dbReference type="ARBA" id="ARBA00012652"/>
    </source>
</evidence>
<dbReference type="GO" id="GO:0005975">
    <property type="term" value="P:carbohydrate metabolic process"/>
    <property type="evidence" value="ECO:0007669"/>
    <property type="project" value="InterPro"/>
</dbReference>
<dbReference type="GO" id="GO:0030596">
    <property type="term" value="F:alpha-L-rhamnosidase activity"/>
    <property type="evidence" value="ECO:0007669"/>
    <property type="project" value="UniProtKB-EC"/>
</dbReference>
<dbReference type="PANTHER" id="PTHR33307">
    <property type="entry name" value="ALPHA-RHAMNOSIDASE (EUROFUNG)"/>
    <property type="match status" value="1"/>
</dbReference>
<comment type="catalytic activity">
    <reaction evidence="1">
        <text>Hydrolysis of terminal non-reducing alpha-L-rhamnose residues in alpha-L-rhamnosides.</text>
        <dbReference type="EC" id="3.2.1.40"/>
    </reaction>
</comment>
<evidence type="ECO:0000259" key="4">
    <source>
        <dbReference type="Pfam" id="PF05592"/>
    </source>
</evidence>
<evidence type="ECO:0000256" key="1">
    <source>
        <dbReference type="ARBA" id="ARBA00001445"/>
    </source>
</evidence>
<accession>A0A937RKR5</accession>
<evidence type="ECO:0000313" key="9">
    <source>
        <dbReference type="Proteomes" id="UP000604475"/>
    </source>
</evidence>
<evidence type="ECO:0000259" key="6">
    <source>
        <dbReference type="Pfam" id="PF17389"/>
    </source>
</evidence>
<dbReference type="PANTHER" id="PTHR33307:SF6">
    <property type="entry name" value="ALPHA-RHAMNOSIDASE (EUROFUNG)-RELATED"/>
    <property type="match status" value="1"/>
</dbReference>
<dbReference type="InterPro" id="IPR012341">
    <property type="entry name" value="6hp_glycosidase-like_sf"/>
</dbReference>
<dbReference type="Pfam" id="PF17389">
    <property type="entry name" value="Bac_rhamnosid6H"/>
    <property type="match status" value="1"/>
</dbReference>
<evidence type="ECO:0000313" key="8">
    <source>
        <dbReference type="EMBL" id="MBL7631942.1"/>
    </source>
</evidence>
<dbReference type="RefSeq" id="WP_203002547.1">
    <property type="nucleotide sequence ID" value="NZ_JADWYU010000112.1"/>
</dbReference>
<comment type="caution">
    <text evidence="8">The sequence shown here is derived from an EMBL/GenBank/DDBJ whole genome shotgun (WGS) entry which is preliminary data.</text>
</comment>
<evidence type="ECO:0000259" key="5">
    <source>
        <dbReference type="Pfam" id="PF08531"/>
    </source>
</evidence>
<dbReference type="Gene3D" id="1.50.10.10">
    <property type="match status" value="1"/>
</dbReference>
<proteinExistence type="predicted"/>
<dbReference type="Pfam" id="PF05592">
    <property type="entry name" value="Bac_rhamnosid"/>
    <property type="match status" value="1"/>
</dbReference>
<dbReference type="EC" id="3.2.1.40" evidence="2"/>
<dbReference type="AlphaFoldDB" id="A0A937RKR5"/>
<dbReference type="Pfam" id="PF17390">
    <property type="entry name" value="Bac_rhamnosid_C"/>
    <property type="match status" value="1"/>
</dbReference>
<reference evidence="8" key="1">
    <citation type="submission" date="2020-12" db="EMBL/GenBank/DDBJ databases">
        <title>Genomic characterization of non-nitrogen-fixing Frankia strains.</title>
        <authorList>
            <person name="Carlos-Shanley C."/>
            <person name="Guerra T."/>
            <person name="Hahn D."/>
        </authorList>
    </citation>
    <scope>NUCLEOTIDE SEQUENCE</scope>
    <source>
        <strain evidence="8">CN6</strain>
    </source>
</reference>
<sequence length="835" mass="91206">MSPVWQASFVAAPAHASGRARGAAPYLRTEFAVDVPPRHATLHVTALGLIEPHVNGVRVSEEVLIPGWTSYRHRLAVSSADVTALVVPGRNALGAVLGEGWAVGRLTSDPQRLGLWADRPAAFLQLELDYGDRVELVTSDGNWRASTGAVLANSIYDGEAHDARLEPIGWSTAGFDDRAWSAVEAVDVDLDTLIVPSRPPIRRIEELPSKEIITTPSGRTIVDFGQNLAGWVRLTVTGAPGTTITLRHAETLTGGEANFVTNRGAHATDSYTLSGGGTETWEPRFTFHGFRYVDVEGWPGPLDPGSLTAVVVHSDMARTGWFETSHELINRLHRNVVWSMRGNFVGLPTDCPQRDERLGWTGDINAFGPVAVFLYDARGVLESWLEDVAAEQREKGFVPHTVPDALGTPSPPAALWSDVVVGLPWTLYWECGDQDVLARMYPAMTAFVDDVAARLDDRGLWNRGFQFGDWLDPDAPAHDAAAGKTDRYLVATAFFCRTTNRLARIAEILARPQDAARYAALHTRVREAFRHEWVTPAGLLGVGTATAYALAICFDLLDASQERRAGDQLADLVAKADYRITTGFAGTPFVTHALSRTNHLDTAYRLLLQTECPSFLYPVTAGATTMWERWDALLPDGSVHDTGMTSLNHYAFGAVADWLHQVVGGLSPAEPGYRRIRVAPRPGGGLTHATTTHDTPHGRIQVAWRRVTDHRMALEVDVPPGTSADVLLPEHPDHRLEQVGGGRHRWEYEVPASDPAAYDFDTPMAALAADPAVWAAVSEVLHRHLSQYAERWTSDAPPPQLPNLRAFLTIFAGRAPSMETDLVAALKSRPLVADR</sequence>
<dbReference type="InterPro" id="IPR013737">
    <property type="entry name" value="Bac_rhamnosid_N"/>
</dbReference>
<dbReference type="InterPro" id="IPR016007">
    <property type="entry name" value="Alpha_rhamnosid"/>
</dbReference>
<feature type="domain" description="Bacterial alpha-L-rhamnosidase N-terminal" evidence="5">
    <location>
        <begin position="38"/>
        <end position="204"/>
    </location>
</feature>
<gene>
    <name evidence="8" type="ORF">I7412_33245</name>
</gene>
<dbReference type="Proteomes" id="UP000604475">
    <property type="component" value="Unassembled WGS sequence"/>
</dbReference>
<feature type="domain" description="Alpha-L-rhamnosidase C-terminal" evidence="7">
    <location>
        <begin position="665"/>
        <end position="741"/>
    </location>
</feature>
<feature type="domain" description="Alpha-L-rhamnosidase six-hairpin glycosidase" evidence="6">
    <location>
        <begin position="318"/>
        <end position="663"/>
    </location>
</feature>
<keyword evidence="9" id="KW-1185">Reference proteome</keyword>
<dbReference type="Gene3D" id="2.60.120.260">
    <property type="entry name" value="Galactose-binding domain-like"/>
    <property type="match status" value="2"/>
</dbReference>
<dbReference type="SUPFAM" id="SSF48208">
    <property type="entry name" value="Six-hairpin glycosidases"/>
    <property type="match status" value="1"/>
</dbReference>
<dbReference type="InterPro" id="IPR008902">
    <property type="entry name" value="Rhamnosid_concanavalin"/>
</dbReference>
<dbReference type="InterPro" id="IPR035398">
    <property type="entry name" value="Bac_rhamnosid_C"/>
</dbReference>
<dbReference type="Gene3D" id="2.60.420.10">
    <property type="entry name" value="Maltose phosphorylase, domain 3"/>
    <property type="match status" value="1"/>
</dbReference>
<dbReference type="InterPro" id="IPR035396">
    <property type="entry name" value="Bac_rhamnosid6H"/>
</dbReference>
<evidence type="ECO:0000256" key="3">
    <source>
        <dbReference type="ARBA" id="ARBA00022801"/>
    </source>
</evidence>
<name>A0A937RKR5_9ACTN</name>
<dbReference type="Pfam" id="PF08531">
    <property type="entry name" value="Bac_rhamnosid_N"/>
    <property type="match status" value="1"/>
</dbReference>